<dbReference type="PANTHER" id="PTHR34703">
    <property type="entry name" value="ANTIPORTER SUBUNIT MNHG2-RELATED"/>
    <property type="match status" value="1"/>
</dbReference>
<dbReference type="Proteomes" id="UP001434337">
    <property type="component" value="Chromosome"/>
</dbReference>
<dbReference type="RefSeq" id="WP_232547575.1">
    <property type="nucleotide sequence ID" value="NZ_CP115965.1"/>
</dbReference>
<reference evidence="3 4" key="1">
    <citation type="journal article" date="2023" name="Environ Microbiome">
        <title>A coral-associated actinobacterium mitigates coral bleaching under heat stress.</title>
        <authorList>
            <person name="Li J."/>
            <person name="Zou Y."/>
            <person name="Li Q."/>
            <person name="Zhang J."/>
            <person name="Bourne D.G."/>
            <person name="Lyu Y."/>
            <person name="Liu C."/>
            <person name="Zhang S."/>
        </authorList>
    </citation>
    <scope>NUCLEOTIDE SEQUENCE [LARGE SCALE GENOMIC DNA]</scope>
    <source>
        <strain evidence="3 4">SCSIO 13291</strain>
    </source>
</reference>
<dbReference type="PANTHER" id="PTHR34703:SF1">
    <property type="entry name" value="ANTIPORTER SUBUNIT MNHG2-RELATED"/>
    <property type="match status" value="1"/>
</dbReference>
<dbReference type="EMBL" id="CP115965">
    <property type="protein sequence ID" value="WZW97347.1"/>
    <property type="molecule type" value="Genomic_DNA"/>
</dbReference>
<feature type="transmembrane region" description="Helical" evidence="2">
    <location>
        <begin position="48"/>
        <end position="74"/>
    </location>
</feature>
<proteinExistence type="inferred from homology"/>
<evidence type="ECO:0000313" key="3">
    <source>
        <dbReference type="EMBL" id="WZW97347.1"/>
    </source>
</evidence>
<feature type="transmembrane region" description="Helical" evidence="2">
    <location>
        <begin position="7"/>
        <end position="28"/>
    </location>
</feature>
<dbReference type="NCBIfam" id="NF009314">
    <property type="entry name" value="PRK12674.1-2"/>
    <property type="match status" value="1"/>
</dbReference>
<sequence length="128" mass="13833">MTEVLDIIGALLLVIGAFFCLAAAVGIVRFPDVLTRMHAATKPQVFGLMVALIGVAISLRTWHSFALCLLVIALQVSTAPTAGHMVGRTAYRTGQWDDEHAEIDELAIDLEQAGFTHRPDDPDPRQPG</sequence>
<accession>A0ABZ3C4Z8</accession>
<protein>
    <submittedName>
        <fullName evidence="3">Monovalent cation/H(+) antiporter subunit G</fullName>
    </submittedName>
</protein>
<keyword evidence="2" id="KW-0472">Membrane</keyword>
<organism evidence="3 4">
    <name type="scientific">Propioniciclava soli</name>
    <dbReference type="NCBI Taxonomy" id="2775081"/>
    <lineage>
        <taxon>Bacteria</taxon>
        <taxon>Bacillati</taxon>
        <taxon>Actinomycetota</taxon>
        <taxon>Actinomycetes</taxon>
        <taxon>Propionibacteriales</taxon>
        <taxon>Propionibacteriaceae</taxon>
        <taxon>Propioniciclava</taxon>
    </lineage>
</organism>
<dbReference type="NCBIfam" id="TIGR01300">
    <property type="entry name" value="CPA3_mnhG_phaG"/>
    <property type="match status" value="1"/>
</dbReference>
<name>A0ABZ3C4Z8_9ACTN</name>
<evidence type="ECO:0000313" key="4">
    <source>
        <dbReference type="Proteomes" id="UP001434337"/>
    </source>
</evidence>
<keyword evidence="2" id="KW-1133">Transmembrane helix</keyword>
<gene>
    <name evidence="3" type="primary">mnhG</name>
    <name evidence="3" type="ORF">PCC79_10510</name>
</gene>
<comment type="similarity">
    <text evidence="1">Belongs to the CPA3 antiporters (TC 2.A.63) subunit G family.</text>
</comment>
<keyword evidence="4" id="KW-1185">Reference proteome</keyword>
<dbReference type="Pfam" id="PF03334">
    <property type="entry name" value="PhaG_MnhG_YufB"/>
    <property type="match status" value="1"/>
</dbReference>
<evidence type="ECO:0000256" key="1">
    <source>
        <dbReference type="ARBA" id="ARBA00008404"/>
    </source>
</evidence>
<keyword evidence="2" id="KW-0812">Transmembrane</keyword>
<dbReference type="InterPro" id="IPR005133">
    <property type="entry name" value="PhaG_MnhG_YufB"/>
</dbReference>
<evidence type="ECO:0000256" key="2">
    <source>
        <dbReference type="SAM" id="Phobius"/>
    </source>
</evidence>